<proteinExistence type="predicted"/>
<keyword evidence="3" id="KW-1185">Reference proteome</keyword>
<sequence length="342" mass="38001">MIWVPFELHTHTPHSDGRHSLAEMCREAGRLGLQGIALTDHNTAAGLAEAEHIQQTTGVAVIPGMEWTTFYGHMLTLGAPYTEWRDLGPRDIHKGIRRVHEAGGIVGIAHPYTMGSPICTGCHWEYDITDWSDLDYIEVWHGMMPALRPYNWPALQLWDQLLNEGHRITATAGRDWHHSDLLGGAPAFTYIGLEHEEDRFSREKVVQAISHGRCYLSVGPRLHVEARLGGRAYFLGDCVDSSSNIGGEMSLRLQLDSSTASGNLGERVVVTKLILESNLGEITEIPWREDQSEAEHLVSIEGLRWLRVKAEGLMESSPIPLAMTNPIYVSSPPVPEPERAAV</sequence>
<dbReference type="EMBL" id="CP040396">
    <property type="protein sequence ID" value="QCT01601.1"/>
    <property type="molecule type" value="Genomic_DNA"/>
</dbReference>
<dbReference type="PANTHER" id="PTHR42924">
    <property type="entry name" value="EXONUCLEASE"/>
    <property type="match status" value="1"/>
</dbReference>
<dbReference type="GO" id="GO:0035312">
    <property type="term" value="F:5'-3' DNA exonuclease activity"/>
    <property type="evidence" value="ECO:0007669"/>
    <property type="project" value="TreeGrafter"/>
</dbReference>
<dbReference type="InterPro" id="IPR016195">
    <property type="entry name" value="Pol/histidinol_Pase-like"/>
</dbReference>
<dbReference type="PANTHER" id="PTHR42924:SF3">
    <property type="entry name" value="POLYMERASE_HISTIDINOL PHOSPHATASE N-TERMINAL DOMAIN-CONTAINING PROTEIN"/>
    <property type="match status" value="1"/>
</dbReference>
<accession>A0A4P8XJQ1</accession>
<dbReference type="SUPFAM" id="SSF89550">
    <property type="entry name" value="PHP domain-like"/>
    <property type="match status" value="1"/>
</dbReference>
<evidence type="ECO:0000259" key="1">
    <source>
        <dbReference type="SMART" id="SM00481"/>
    </source>
</evidence>
<protein>
    <submittedName>
        <fullName evidence="2">PHP domain protein</fullName>
    </submittedName>
</protein>
<dbReference type="RefSeq" id="WP_138224710.1">
    <property type="nucleotide sequence ID" value="NZ_CP040396.1"/>
</dbReference>
<dbReference type="AlphaFoldDB" id="A0A4P8XJQ1"/>
<gene>
    <name evidence="2" type="ORF">E6C60_0880</name>
</gene>
<organism evidence="2 3">
    <name type="scientific">Paenibacillus algicola</name>
    <dbReference type="NCBI Taxonomy" id="2565926"/>
    <lineage>
        <taxon>Bacteria</taxon>
        <taxon>Bacillati</taxon>
        <taxon>Bacillota</taxon>
        <taxon>Bacilli</taxon>
        <taxon>Bacillales</taxon>
        <taxon>Paenibacillaceae</taxon>
        <taxon>Paenibacillus</taxon>
    </lineage>
</organism>
<dbReference type="GO" id="GO:0004534">
    <property type="term" value="F:5'-3' RNA exonuclease activity"/>
    <property type="evidence" value="ECO:0007669"/>
    <property type="project" value="TreeGrafter"/>
</dbReference>
<evidence type="ECO:0000313" key="3">
    <source>
        <dbReference type="Proteomes" id="UP000300879"/>
    </source>
</evidence>
<dbReference type="KEGG" id="palo:E6C60_0880"/>
<dbReference type="NCBIfam" id="NF038032">
    <property type="entry name" value="CehA_McbA_metalo"/>
    <property type="match status" value="1"/>
</dbReference>
<dbReference type="InterPro" id="IPR004013">
    <property type="entry name" value="PHP_dom"/>
</dbReference>
<dbReference type="InterPro" id="IPR003141">
    <property type="entry name" value="Pol/His_phosphatase_N"/>
</dbReference>
<dbReference type="SMART" id="SM00481">
    <property type="entry name" value="POLIIIAc"/>
    <property type="match status" value="1"/>
</dbReference>
<dbReference type="OrthoDB" id="9804333at2"/>
<dbReference type="InterPro" id="IPR052018">
    <property type="entry name" value="PHP_domain"/>
</dbReference>
<evidence type="ECO:0000313" key="2">
    <source>
        <dbReference type="EMBL" id="QCT01601.1"/>
    </source>
</evidence>
<dbReference type="Proteomes" id="UP000300879">
    <property type="component" value="Chromosome"/>
</dbReference>
<feature type="domain" description="Polymerase/histidinol phosphatase N-terminal" evidence="1">
    <location>
        <begin position="6"/>
        <end position="71"/>
    </location>
</feature>
<dbReference type="Pfam" id="PF02811">
    <property type="entry name" value="PHP"/>
    <property type="match status" value="1"/>
</dbReference>
<dbReference type="Gene3D" id="3.20.20.140">
    <property type="entry name" value="Metal-dependent hydrolases"/>
    <property type="match status" value="1"/>
</dbReference>
<name>A0A4P8XJQ1_9BACL</name>
<reference evidence="2 3" key="1">
    <citation type="submission" date="2019-05" db="EMBL/GenBank/DDBJ databases">
        <authorList>
            <person name="Chen C."/>
        </authorList>
    </citation>
    <scope>NUCLEOTIDE SEQUENCE [LARGE SCALE GENOMIC DNA]</scope>
    <source>
        <strain evidence="2 3">HB172198</strain>
    </source>
</reference>